<organism evidence="1 2">
    <name type="scientific">Kineococcus mangrovi</name>
    <dbReference type="NCBI Taxonomy" id="1660183"/>
    <lineage>
        <taxon>Bacteria</taxon>
        <taxon>Bacillati</taxon>
        <taxon>Actinomycetota</taxon>
        <taxon>Actinomycetes</taxon>
        <taxon>Kineosporiales</taxon>
        <taxon>Kineosporiaceae</taxon>
        <taxon>Kineococcus</taxon>
    </lineage>
</organism>
<dbReference type="Proteomes" id="UP001566476">
    <property type="component" value="Unassembled WGS sequence"/>
</dbReference>
<dbReference type="SUPFAM" id="SSF46955">
    <property type="entry name" value="Putative DNA-binding domain"/>
    <property type="match status" value="1"/>
</dbReference>
<name>A0ABV4HZC3_9ACTN</name>
<sequence>MTGRGGVDGELLSRTDIALLTGVSRPVVSVWQRRYSDFPPIARQDGGRDLFRANEVADWLRERSLGNNPDAALDVALFALTGGTSTRDHFPAVTALLALRACVGGSLGQDEEELLEAAAEHDRADRFLRREVEALGRRVVGVSGVVDAVVEAARTPVRAVTSLYAARYRLGLGDHVSTAFGGPLLDLVASVVEELLQRSADPVLCDASGSDDLLAHLAARRGDVEPPRVLVPTGNGESLRSLRRRSAAMGWFAADHDGTALPGNAVLVAQFPTPYRPATTDVEIAEAVRALTVGLTGGQRAVVVGPASALCDAAPGAAVHDHRAAALRTGRVRAVVRLPAGSWTVRPRQSLALWVLDAEPHDSVGLADLSASTLAPDVTFDLVSDVLAVIDHLDPLQGRAYRFLRPVRRQDVAPLDDLLRGARSSARFAVNPAAAEALRLDALTERLTRPLPALTLTVDHGEPQVATRVRLGDLVADGTVHVLSGTRFPDVALPGGSTRVLSPADLIGDATAPRRVDRLALVAAVPAVQFTAPGDVVFCTSPAVGAVVDREGLSAVRFPARVLRIGEAASGWLGPEVVAQAVRAGPGRGPWRSWTVPVVPDGQGPHLERALREVRAVRDDLATRLAAADALTAEMLEATTTRAVRFPAEPDEPTDDQEG</sequence>
<evidence type="ECO:0000313" key="2">
    <source>
        <dbReference type="Proteomes" id="UP001566476"/>
    </source>
</evidence>
<dbReference type="EMBL" id="JBGGTQ010000002">
    <property type="protein sequence ID" value="MEZ0491762.1"/>
    <property type="molecule type" value="Genomic_DNA"/>
</dbReference>
<protein>
    <submittedName>
        <fullName evidence="1">Uncharacterized protein</fullName>
    </submittedName>
</protein>
<accession>A0ABV4HZC3</accession>
<dbReference type="RefSeq" id="WP_370717790.1">
    <property type="nucleotide sequence ID" value="NZ_JBGGTQ010000002.1"/>
</dbReference>
<reference evidence="1 2" key="1">
    <citation type="submission" date="2024-07" db="EMBL/GenBank/DDBJ databases">
        <authorList>
            <person name="Thanompreechachai J."/>
            <person name="Duangmal K."/>
        </authorList>
    </citation>
    <scope>NUCLEOTIDE SEQUENCE [LARGE SCALE GENOMIC DNA]</scope>
    <source>
        <strain evidence="1 2">TBRC 1896</strain>
    </source>
</reference>
<dbReference type="InterPro" id="IPR009061">
    <property type="entry name" value="DNA-bd_dom_put_sf"/>
</dbReference>
<dbReference type="InterPro" id="IPR036388">
    <property type="entry name" value="WH-like_DNA-bd_sf"/>
</dbReference>
<keyword evidence="2" id="KW-1185">Reference proteome</keyword>
<gene>
    <name evidence="1" type="ORF">AB2L28_05870</name>
</gene>
<comment type="caution">
    <text evidence="1">The sequence shown here is derived from an EMBL/GenBank/DDBJ whole genome shotgun (WGS) entry which is preliminary data.</text>
</comment>
<dbReference type="Gene3D" id="1.10.10.10">
    <property type="entry name" value="Winged helix-like DNA-binding domain superfamily/Winged helix DNA-binding domain"/>
    <property type="match status" value="1"/>
</dbReference>
<proteinExistence type="predicted"/>
<evidence type="ECO:0000313" key="1">
    <source>
        <dbReference type="EMBL" id="MEZ0491762.1"/>
    </source>
</evidence>